<protein>
    <recommendedName>
        <fullName evidence="5">ZMYM2-like/QRICH1 C-terminal domain-containing protein</fullName>
    </recommendedName>
</protein>
<accession>A0A8B6CB55</accession>
<evidence type="ECO:0000256" key="2">
    <source>
        <dbReference type="ARBA" id="ARBA00022553"/>
    </source>
</evidence>
<dbReference type="OrthoDB" id="10067014at2759"/>
<dbReference type="InterPro" id="IPR052787">
    <property type="entry name" value="MAVS"/>
</dbReference>
<evidence type="ECO:0000256" key="4">
    <source>
        <dbReference type="ARBA" id="ARBA00023172"/>
    </source>
</evidence>
<gene>
    <name evidence="6" type="ORF">MGAL_10B093984</name>
</gene>
<evidence type="ECO:0000256" key="3">
    <source>
        <dbReference type="ARBA" id="ARBA00022843"/>
    </source>
</evidence>
<dbReference type="PANTHER" id="PTHR21446">
    <property type="entry name" value="DUF3504 DOMAIN-CONTAINING PROTEIN"/>
    <property type="match status" value="1"/>
</dbReference>
<dbReference type="GO" id="GO:0006310">
    <property type="term" value="P:DNA recombination"/>
    <property type="evidence" value="ECO:0007669"/>
    <property type="project" value="UniProtKB-KW"/>
</dbReference>
<comment type="caution">
    <text evidence="6">The sequence shown here is derived from an EMBL/GenBank/DDBJ whole genome shotgun (WGS) entry which is preliminary data.</text>
</comment>
<dbReference type="InterPro" id="IPR021893">
    <property type="entry name" value="ZMYM2-like_C"/>
</dbReference>
<dbReference type="InterPro" id="IPR011010">
    <property type="entry name" value="DNA_brk_join_enz"/>
</dbReference>
<dbReference type="Gene3D" id="1.10.443.10">
    <property type="entry name" value="Intergrase catalytic core"/>
    <property type="match status" value="1"/>
</dbReference>
<keyword evidence="4" id="KW-0233">DNA recombination</keyword>
<dbReference type="GO" id="GO:0015074">
    <property type="term" value="P:DNA integration"/>
    <property type="evidence" value="ECO:0007669"/>
    <property type="project" value="InterPro"/>
</dbReference>
<keyword evidence="7" id="KW-1185">Reference proteome</keyword>
<evidence type="ECO:0000259" key="5">
    <source>
        <dbReference type="Pfam" id="PF12012"/>
    </source>
</evidence>
<evidence type="ECO:0000313" key="7">
    <source>
        <dbReference type="Proteomes" id="UP000596742"/>
    </source>
</evidence>
<dbReference type="AlphaFoldDB" id="A0A8B6CB55"/>
<feature type="domain" description="ZMYM2-like/QRICH1 C-terminal" evidence="5">
    <location>
        <begin position="250"/>
        <end position="392"/>
    </location>
</feature>
<proteinExistence type="predicted"/>
<evidence type="ECO:0000256" key="1">
    <source>
        <dbReference type="ARBA" id="ARBA00022499"/>
    </source>
</evidence>
<dbReference type="SUPFAM" id="SSF56349">
    <property type="entry name" value="DNA breaking-rejoining enzymes"/>
    <property type="match status" value="1"/>
</dbReference>
<evidence type="ECO:0000313" key="6">
    <source>
        <dbReference type="EMBL" id="VDI02108.1"/>
    </source>
</evidence>
<dbReference type="InterPro" id="IPR013762">
    <property type="entry name" value="Integrase-like_cat_sf"/>
</dbReference>
<dbReference type="Proteomes" id="UP000596742">
    <property type="component" value="Unassembled WGS sequence"/>
</dbReference>
<sequence>MTAVHAQLQIGTIVDLEGESYKIINYEKPYKHFAGHYTIQSVQTSRVVKVFKHQLCQSEPVNVEQFQEESQSDEELFNLNDDALNIESTDPPQNADDEQDEENIVTVPAKKRFKSCSEIELDKISQARNEKNTDKQTQWGVKLFRGWLQENDHNLQFENLEESTLNERLRVFYGSLRTKQGLEYSKSALVGIRAAISRHLNSSPHNREFKIMTDRAFMTSNHVLLGLIKLLKRDGKDTTVHKKAISQGDIEKLYSCGVFNVDSPDTLQNKVFWDVMLNFGGRGQEGLPELKSSSYHKLTDDKGMKYYTMAYNECDKTHHGVDGKENIKETRMYERPNDLNCPVHSLDLYLSKLSPKCSAFFQQTLVNPRPDCWYAAQPIGKNKLASWMSRISKSADLSKIYTNHCIKATVATVLSRQGVDLLKIMSVTGHRNVKSLESYINEPTDNERRTLSSALQAGTIPSASNVTTLTSNSRNSVCSSSDAGQDIEVRMSKEQMYNSALNIMNNASITGGTFTFNIVQKEENH</sequence>
<keyword evidence="2" id="KW-0597">Phosphoprotein</keyword>
<dbReference type="EMBL" id="UYJE01001435">
    <property type="protein sequence ID" value="VDI02108.1"/>
    <property type="molecule type" value="Genomic_DNA"/>
</dbReference>
<dbReference type="GO" id="GO:0003677">
    <property type="term" value="F:DNA binding"/>
    <property type="evidence" value="ECO:0007669"/>
    <property type="project" value="InterPro"/>
</dbReference>
<keyword evidence="1" id="KW-1017">Isopeptide bond</keyword>
<dbReference type="PANTHER" id="PTHR21446:SF6">
    <property type="entry name" value="MITOCHONDRIAL ANTIVIRAL-SIGNALING PROTEIN"/>
    <property type="match status" value="1"/>
</dbReference>
<organism evidence="6 7">
    <name type="scientific">Mytilus galloprovincialis</name>
    <name type="common">Mediterranean mussel</name>
    <dbReference type="NCBI Taxonomy" id="29158"/>
    <lineage>
        <taxon>Eukaryota</taxon>
        <taxon>Metazoa</taxon>
        <taxon>Spiralia</taxon>
        <taxon>Lophotrochozoa</taxon>
        <taxon>Mollusca</taxon>
        <taxon>Bivalvia</taxon>
        <taxon>Autobranchia</taxon>
        <taxon>Pteriomorphia</taxon>
        <taxon>Mytilida</taxon>
        <taxon>Mytiloidea</taxon>
        <taxon>Mytilidae</taxon>
        <taxon>Mytilinae</taxon>
        <taxon>Mytilus</taxon>
    </lineage>
</organism>
<keyword evidence="3" id="KW-0832">Ubl conjugation</keyword>
<name>A0A8B6CB55_MYTGA</name>
<reference evidence="6" key="1">
    <citation type="submission" date="2018-11" db="EMBL/GenBank/DDBJ databases">
        <authorList>
            <person name="Alioto T."/>
            <person name="Alioto T."/>
        </authorList>
    </citation>
    <scope>NUCLEOTIDE SEQUENCE</scope>
</reference>
<dbReference type="Pfam" id="PF12012">
    <property type="entry name" value="DUF3504"/>
    <property type="match status" value="1"/>
</dbReference>